<gene>
    <name evidence="2" type="ORF">GOCE00092_LOCUS20544</name>
</gene>
<reference evidence="2" key="1">
    <citation type="submission" date="2021-01" db="EMBL/GenBank/DDBJ databases">
        <authorList>
            <person name="Corre E."/>
            <person name="Pelletier E."/>
            <person name="Niang G."/>
            <person name="Scheremetjew M."/>
            <person name="Finn R."/>
            <person name="Kale V."/>
            <person name="Holt S."/>
            <person name="Cochrane G."/>
            <person name="Meng A."/>
            <person name="Brown T."/>
            <person name="Cohen L."/>
        </authorList>
    </citation>
    <scope>NUCLEOTIDE SEQUENCE</scope>
    <source>
        <strain evidence="2">CCMP 410</strain>
    </source>
</reference>
<evidence type="ECO:0000256" key="1">
    <source>
        <dbReference type="SAM" id="MobiDB-lite"/>
    </source>
</evidence>
<accession>A0A7S1YEU5</accession>
<evidence type="ECO:0000313" key="2">
    <source>
        <dbReference type="EMBL" id="CAD9298612.1"/>
    </source>
</evidence>
<protein>
    <submittedName>
        <fullName evidence="2">Uncharacterized protein</fullName>
    </submittedName>
</protein>
<dbReference type="AlphaFoldDB" id="A0A7S1YEU5"/>
<feature type="region of interest" description="Disordered" evidence="1">
    <location>
        <begin position="23"/>
        <end position="44"/>
    </location>
</feature>
<sequence length="115" mass="12557">MSFPVARAAVRYVLGRVKERIVSSTTQNAKDRSDADDDDEATTSREVTFITGVGKNVTSPTATLRDYIVNCLQQDFVPPIEGTVPPRAMGTVCVSTDALQEWIQQAVEPQQQSPS</sequence>
<dbReference type="EMBL" id="HBGK01039455">
    <property type="protein sequence ID" value="CAD9298612.1"/>
    <property type="molecule type" value="Transcribed_RNA"/>
</dbReference>
<organism evidence="2">
    <name type="scientific">Grammatophora oceanica</name>
    <dbReference type="NCBI Taxonomy" id="210454"/>
    <lineage>
        <taxon>Eukaryota</taxon>
        <taxon>Sar</taxon>
        <taxon>Stramenopiles</taxon>
        <taxon>Ochrophyta</taxon>
        <taxon>Bacillariophyta</taxon>
        <taxon>Fragilariophyceae</taxon>
        <taxon>Fragilariophycidae</taxon>
        <taxon>Rhabdonematales</taxon>
        <taxon>Grammatophoraceae</taxon>
        <taxon>Grammatophora</taxon>
    </lineage>
</organism>
<proteinExistence type="predicted"/>
<name>A0A7S1YEU5_9STRA</name>